<keyword evidence="2" id="KW-1185">Reference proteome</keyword>
<sequence>MGLSWTKDMRKSISIFCSLMRSSDNAAHHPPPASSLVRRSVETTRATTQRSNGACYIKCMENDAATTLRRRNAAQRTNGASL</sequence>
<dbReference type="AlphaFoldDB" id="A0AAV1J9W0"/>
<evidence type="ECO:0000313" key="2">
    <source>
        <dbReference type="Proteomes" id="UP001497472"/>
    </source>
</evidence>
<gene>
    <name evidence="1" type="ORF">LNINA_LOCUS4895</name>
</gene>
<name>A0AAV1J9W0_9NEOP</name>
<dbReference type="EMBL" id="CAVLEF010000006">
    <property type="protein sequence ID" value="CAK1545216.1"/>
    <property type="molecule type" value="Genomic_DNA"/>
</dbReference>
<dbReference type="Proteomes" id="UP001497472">
    <property type="component" value="Unassembled WGS sequence"/>
</dbReference>
<organism evidence="1 2">
    <name type="scientific">Leptosia nina</name>
    <dbReference type="NCBI Taxonomy" id="320188"/>
    <lineage>
        <taxon>Eukaryota</taxon>
        <taxon>Metazoa</taxon>
        <taxon>Ecdysozoa</taxon>
        <taxon>Arthropoda</taxon>
        <taxon>Hexapoda</taxon>
        <taxon>Insecta</taxon>
        <taxon>Pterygota</taxon>
        <taxon>Neoptera</taxon>
        <taxon>Endopterygota</taxon>
        <taxon>Lepidoptera</taxon>
        <taxon>Glossata</taxon>
        <taxon>Ditrysia</taxon>
        <taxon>Papilionoidea</taxon>
        <taxon>Pieridae</taxon>
        <taxon>Pierinae</taxon>
        <taxon>Leptosia</taxon>
    </lineage>
</organism>
<proteinExistence type="predicted"/>
<reference evidence="1 2" key="1">
    <citation type="submission" date="2023-11" db="EMBL/GenBank/DDBJ databases">
        <authorList>
            <person name="Okamura Y."/>
        </authorList>
    </citation>
    <scope>NUCLEOTIDE SEQUENCE [LARGE SCALE GENOMIC DNA]</scope>
</reference>
<comment type="caution">
    <text evidence="1">The sequence shown here is derived from an EMBL/GenBank/DDBJ whole genome shotgun (WGS) entry which is preliminary data.</text>
</comment>
<accession>A0AAV1J9W0</accession>
<protein>
    <submittedName>
        <fullName evidence="1">Uncharacterized protein</fullName>
    </submittedName>
</protein>
<evidence type="ECO:0000313" key="1">
    <source>
        <dbReference type="EMBL" id="CAK1545216.1"/>
    </source>
</evidence>